<evidence type="ECO:0000313" key="2">
    <source>
        <dbReference type="Proteomes" id="UP001056120"/>
    </source>
</evidence>
<comment type="caution">
    <text evidence="1">The sequence shown here is derived from an EMBL/GenBank/DDBJ whole genome shotgun (WGS) entry which is preliminary data.</text>
</comment>
<gene>
    <name evidence="1" type="ORF">L1987_39672</name>
</gene>
<evidence type="ECO:0000313" key="1">
    <source>
        <dbReference type="EMBL" id="KAI3796985.1"/>
    </source>
</evidence>
<proteinExistence type="predicted"/>
<name>A0ACB9HPE7_9ASTR</name>
<accession>A0ACB9HPE7</accession>
<reference evidence="1 2" key="2">
    <citation type="journal article" date="2022" name="Mol. Ecol. Resour.">
        <title>The genomes of chicory, endive, great burdock and yacon provide insights into Asteraceae paleo-polyploidization history and plant inulin production.</title>
        <authorList>
            <person name="Fan W."/>
            <person name="Wang S."/>
            <person name="Wang H."/>
            <person name="Wang A."/>
            <person name="Jiang F."/>
            <person name="Liu H."/>
            <person name="Zhao H."/>
            <person name="Xu D."/>
            <person name="Zhang Y."/>
        </authorList>
    </citation>
    <scope>NUCLEOTIDE SEQUENCE [LARGE SCALE GENOMIC DNA]</scope>
    <source>
        <strain evidence="2">cv. Yunnan</strain>
        <tissue evidence="1">Leaves</tissue>
    </source>
</reference>
<dbReference type="Proteomes" id="UP001056120">
    <property type="component" value="Linkage Group LG12"/>
</dbReference>
<protein>
    <submittedName>
        <fullName evidence="1">Uncharacterized protein</fullName>
    </submittedName>
</protein>
<organism evidence="1 2">
    <name type="scientific">Smallanthus sonchifolius</name>
    <dbReference type="NCBI Taxonomy" id="185202"/>
    <lineage>
        <taxon>Eukaryota</taxon>
        <taxon>Viridiplantae</taxon>
        <taxon>Streptophyta</taxon>
        <taxon>Embryophyta</taxon>
        <taxon>Tracheophyta</taxon>
        <taxon>Spermatophyta</taxon>
        <taxon>Magnoliopsida</taxon>
        <taxon>eudicotyledons</taxon>
        <taxon>Gunneridae</taxon>
        <taxon>Pentapetalae</taxon>
        <taxon>asterids</taxon>
        <taxon>campanulids</taxon>
        <taxon>Asterales</taxon>
        <taxon>Asteraceae</taxon>
        <taxon>Asteroideae</taxon>
        <taxon>Heliantheae alliance</taxon>
        <taxon>Millerieae</taxon>
        <taxon>Smallanthus</taxon>
    </lineage>
</organism>
<reference evidence="2" key="1">
    <citation type="journal article" date="2022" name="Mol. Ecol. Resour.">
        <title>The genomes of chicory, endive, great burdock and yacon provide insights into Asteraceae palaeo-polyploidization history and plant inulin production.</title>
        <authorList>
            <person name="Fan W."/>
            <person name="Wang S."/>
            <person name="Wang H."/>
            <person name="Wang A."/>
            <person name="Jiang F."/>
            <person name="Liu H."/>
            <person name="Zhao H."/>
            <person name="Xu D."/>
            <person name="Zhang Y."/>
        </authorList>
    </citation>
    <scope>NUCLEOTIDE SEQUENCE [LARGE SCALE GENOMIC DNA]</scope>
    <source>
        <strain evidence="2">cv. Yunnan</strain>
    </source>
</reference>
<sequence length="77" mass="8571">MTEAYPPERINRQTTVGMGIARGRGVDCIWSLDTGHRQSVEKRYVETTSQIAVAVTFSSPQHHTIFQSARSFSSRSG</sequence>
<dbReference type="EMBL" id="CM042029">
    <property type="protein sequence ID" value="KAI3796985.1"/>
    <property type="molecule type" value="Genomic_DNA"/>
</dbReference>
<keyword evidence="2" id="KW-1185">Reference proteome</keyword>